<dbReference type="RefSeq" id="XP_007369127.1">
    <property type="nucleotide sequence ID" value="XM_007369065.1"/>
</dbReference>
<dbReference type="KEGG" id="dsq:DICSQDRAFT_156973"/>
<organism evidence="1 2">
    <name type="scientific">Dichomitus squalens (strain LYAD-421)</name>
    <name type="common">Western red white-rot fungus</name>
    <dbReference type="NCBI Taxonomy" id="732165"/>
    <lineage>
        <taxon>Eukaryota</taxon>
        <taxon>Fungi</taxon>
        <taxon>Dikarya</taxon>
        <taxon>Basidiomycota</taxon>
        <taxon>Agaricomycotina</taxon>
        <taxon>Agaricomycetes</taxon>
        <taxon>Polyporales</taxon>
        <taxon>Polyporaceae</taxon>
        <taxon>Dichomitus</taxon>
    </lineage>
</organism>
<dbReference type="GeneID" id="18837702"/>
<dbReference type="EMBL" id="JH719439">
    <property type="protein sequence ID" value="EJF58165.1"/>
    <property type="molecule type" value="Genomic_DNA"/>
</dbReference>
<evidence type="ECO:0000313" key="2">
    <source>
        <dbReference type="Proteomes" id="UP000053319"/>
    </source>
</evidence>
<gene>
    <name evidence="1" type="ORF">DICSQDRAFT_156973</name>
</gene>
<name>R7SR15_DICSQ</name>
<sequence length="105" mass="11244">MGSAESSVLAFAPILQISTKASQRLIKIISQRRVHGRSVNAEISRGRETRGTMRRLLIPAIEANHVAEPFTAACSSHGPVGPSQVRTKTLATHTGDTAYNGYISS</sequence>
<dbReference type="AlphaFoldDB" id="R7SR15"/>
<dbReference type="Proteomes" id="UP000053319">
    <property type="component" value="Unassembled WGS sequence"/>
</dbReference>
<dbReference type="HOGENOM" id="CLU_2236507_0_0_1"/>
<evidence type="ECO:0000313" key="1">
    <source>
        <dbReference type="EMBL" id="EJF58165.1"/>
    </source>
</evidence>
<protein>
    <submittedName>
        <fullName evidence="1">Uncharacterized protein</fullName>
    </submittedName>
</protein>
<reference evidence="1 2" key="1">
    <citation type="journal article" date="2012" name="Science">
        <title>The Paleozoic origin of enzymatic lignin decomposition reconstructed from 31 fungal genomes.</title>
        <authorList>
            <person name="Floudas D."/>
            <person name="Binder M."/>
            <person name="Riley R."/>
            <person name="Barry K."/>
            <person name="Blanchette R.A."/>
            <person name="Henrissat B."/>
            <person name="Martinez A.T."/>
            <person name="Otillar R."/>
            <person name="Spatafora J.W."/>
            <person name="Yadav J.S."/>
            <person name="Aerts A."/>
            <person name="Benoit I."/>
            <person name="Boyd A."/>
            <person name="Carlson A."/>
            <person name="Copeland A."/>
            <person name="Coutinho P.M."/>
            <person name="de Vries R.P."/>
            <person name="Ferreira P."/>
            <person name="Findley K."/>
            <person name="Foster B."/>
            <person name="Gaskell J."/>
            <person name="Glotzer D."/>
            <person name="Gorecki P."/>
            <person name="Heitman J."/>
            <person name="Hesse C."/>
            <person name="Hori C."/>
            <person name="Igarashi K."/>
            <person name="Jurgens J.A."/>
            <person name="Kallen N."/>
            <person name="Kersten P."/>
            <person name="Kohler A."/>
            <person name="Kuees U."/>
            <person name="Kumar T.K.A."/>
            <person name="Kuo A."/>
            <person name="LaButti K."/>
            <person name="Larrondo L.F."/>
            <person name="Lindquist E."/>
            <person name="Ling A."/>
            <person name="Lombard V."/>
            <person name="Lucas S."/>
            <person name="Lundell T."/>
            <person name="Martin R."/>
            <person name="McLaughlin D.J."/>
            <person name="Morgenstern I."/>
            <person name="Morin E."/>
            <person name="Murat C."/>
            <person name="Nagy L.G."/>
            <person name="Nolan M."/>
            <person name="Ohm R.A."/>
            <person name="Patyshakuliyeva A."/>
            <person name="Rokas A."/>
            <person name="Ruiz-Duenas F.J."/>
            <person name="Sabat G."/>
            <person name="Salamov A."/>
            <person name="Samejima M."/>
            <person name="Schmutz J."/>
            <person name="Slot J.C."/>
            <person name="St John F."/>
            <person name="Stenlid J."/>
            <person name="Sun H."/>
            <person name="Sun S."/>
            <person name="Syed K."/>
            <person name="Tsang A."/>
            <person name="Wiebenga A."/>
            <person name="Young D."/>
            <person name="Pisabarro A."/>
            <person name="Eastwood D.C."/>
            <person name="Martin F."/>
            <person name="Cullen D."/>
            <person name="Grigoriev I.V."/>
            <person name="Hibbett D.S."/>
        </authorList>
    </citation>
    <scope>NUCLEOTIDE SEQUENCE [LARGE SCALE GENOMIC DNA]</scope>
    <source>
        <strain evidence="1 2">LYAD-421 SS1</strain>
    </source>
</reference>
<proteinExistence type="predicted"/>
<accession>R7SR15</accession>